<organism evidence="1 2">
    <name type="scientific">Sphingomonas morindae</name>
    <dbReference type="NCBI Taxonomy" id="1541170"/>
    <lineage>
        <taxon>Bacteria</taxon>
        <taxon>Pseudomonadati</taxon>
        <taxon>Pseudomonadota</taxon>
        <taxon>Alphaproteobacteria</taxon>
        <taxon>Sphingomonadales</taxon>
        <taxon>Sphingomonadaceae</taxon>
        <taxon>Sphingomonas</taxon>
    </lineage>
</organism>
<reference evidence="1" key="1">
    <citation type="journal article" date="2022" name="Toxins">
        <title>Genomic Analysis of Sphingopyxis sp. USTB-05 for Biodegrading Cyanobacterial Hepatotoxins.</title>
        <authorList>
            <person name="Liu C."/>
            <person name="Xu Q."/>
            <person name="Zhao Z."/>
            <person name="Zhang H."/>
            <person name="Liu X."/>
            <person name="Yin C."/>
            <person name="Liu Y."/>
            <person name="Yan H."/>
        </authorList>
    </citation>
    <scope>NUCLEOTIDE SEQUENCE</scope>
    <source>
        <strain evidence="1">NBD5</strain>
    </source>
</reference>
<dbReference type="Pfam" id="PF02635">
    <property type="entry name" value="DsrE"/>
    <property type="match status" value="1"/>
</dbReference>
<keyword evidence="2" id="KW-1185">Reference proteome</keyword>
<name>A0ABY4X5Y8_9SPHN</name>
<accession>A0ABY4X5Y8</accession>
<dbReference type="InterPro" id="IPR027396">
    <property type="entry name" value="DsrEFH-like"/>
</dbReference>
<sequence>MRGLTVIVTAPGRLRPALELAAAKAALGARVRLFLQGDAVGALRPPVAEADDDRFRAAGLPALAQLLEEALALNVRVIACQTGLDLAGLAATALDRRISYGGLVSLMLDLDDDRLVAL</sequence>
<gene>
    <name evidence="1" type="ORF">LHA26_13625</name>
</gene>
<proteinExistence type="predicted"/>
<dbReference type="Proteomes" id="UP001056937">
    <property type="component" value="Chromosome 1"/>
</dbReference>
<dbReference type="Gene3D" id="3.40.1260.10">
    <property type="entry name" value="DsrEFH-like"/>
    <property type="match status" value="1"/>
</dbReference>
<dbReference type="RefSeq" id="WP_252166132.1">
    <property type="nucleotide sequence ID" value="NZ_CP084930.1"/>
</dbReference>
<dbReference type="SUPFAM" id="SSF75169">
    <property type="entry name" value="DsrEFH-like"/>
    <property type="match status" value="1"/>
</dbReference>
<dbReference type="InterPro" id="IPR003787">
    <property type="entry name" value="Sulphur_relay_DsrE/F-like"/>
</dbReference>
<evidence type="ECO:0000313" key="1">
    <source>
        <dbReference type="EMBL" id="USI72323.1"/>
    </source>
</evidence>
<protein>
    <submittedName>
        <fullName evidence="1">DsrE family protein</fullName>
    </submittedName>
</protein>
<evidence type="ECO:0000313" key="2">
    <source>
        <dbReference type="Proteomes" id="UP001056937"/>
    </source>
</evidence>
<dbReference type="EMBL" id="CP084930">
    <property type="protein sequence ID" value="USI72323.1"/>
    <property type="molecule type" value="Genomic_DNA"/>
</dbReference>